<dbReference type="Pfam" id="PF08592">
    <property type="entry name" value="Anthrone_oxy"/>
    <property type="match status" value="1"/>
</dbReference>
<evidence type="ECO:0000256" key="1">
    <source>
        <dbReference type="SAM" id="Phobius"/>
    </source>
</evidence>
<feature type="transmembrane region" description="Helical" evidence="1">
    <location>
        <begin position="139"/>
        <end position="162"/>
    </location>
</feature>
<gene>
    <name evidence="2" type="ORF">NGAL_HAMBI1145_31760</name>
</gene>
<keyword evidence="1" id="KW-1133">Transmembrane helix</keyword>
<dbReference type="OrthoDB" id="428263at2"/>
<dbReference type="Proteomes" id="UP000046176">
    <property type="component" value="Unassembled WGS sequence"/>
</dbReference>
<reference evidence="2 3" key="1">
    <citation type="submission" date="2014-08" db="EMBL/GenBank/DDBJ databases">
        <authorList>
            <person name="Chen Y.-H."/>
        </authorList>
    </citation>
    <scope>NUCLEOTIDE SEQUENCE [LARGE SCALE GENOMIC DNA]</scope>
</reference>
<accession>A0A0T7FM34</accession>
<name>A0A0T7FM34_NEOGA</name>
<keyword evidence="1" id="KW-0812">Transmembrane</keyword>
<protein>
    <recommendedName>
        <fullName evidence="4">Integral membrane protein</fullName>
    </recommendedName>
</protein>
<sequence length="173" mass="18577">MRSLVYVLAGLSLLLSGAIFGFFYAWVCSTMWGLDAADPVIAIEAMKAMNSSVRNMVFAPAFFGTSPLLLITALLAFPLGLRGPAAAFALAAVVYLIGGQVLTMSINVPMNEALAATAIPADADGARRMWQDYSQPWQYWNVVRTIASGVCLLLAGLGIALLGREESRRRRFG</sequence>
<keyword evidence="1" id="KW-0472">Membrane</keyword>
<evidence type="ECO:0000313" key="2">
    <source>
        <dbReference type="EMBL" id="CDZ36080.1"/>
    </source>
</evidence>
<dbReference type="InterPro" id="IPR013901">
    <property type="entry name" value="Anthrone_oxy"/>
</dbReference>
<feature type="transmembrane region" description="Helical" evidence="1">
    <location>
        <begin position="86"/>
        <end position="106"/>
    </location>
</feature>
<dbReference type="EMBL" id="CCRH01000008">
    <property type="protein sequence ID" value="CDZ36080.1"/>
    <property type="molecule type" value="Genomic_DNA"/>
</dbReference>
<organism evidence="2 3">
    <name type="scientific">Neorhizobium galegae bv. officinalis</name>
    <dbReference type="NCBI Taxonomy" id="323656"/>
    <lineage>
        <taxon>Bacteria</taxon>
        <taxon>Pseudomonadati</taxon>
        <taxon>Pseudomonadota</taxon>
        <taxon>Alphaproteobacteria</taxon>
        <taxon>Hyphomicrobiales</taxon>
        <taxon>Rhizobiaceae</taxon>
        <taxon>Rhizobium/Agrobacterium group</taxon>
        <taxon>Neorhizobium</taxon>
    </lineage>
</organism>
<dbReference type="RefSeq" id="WP_046667289.1">
    <property type="nucleotide sequence ID" value="NZ_CCRH01000008.1"/>
</dbReference>
<evidence type="ECO:0000313" key="3">
    <source>
        <dbReference type="Proteomes" id="UP000046176"/>
    </source>
</evidence>
<proteinExistence type="predicted"/>
<evidence type="ECO:0008006" key="4">
    <source>
        <dbReference type="Google" id="ProtNLM"/>
    </source>
</evidence>
<feature type="transmembrane region" description="Helical" evidence="1">
    <location>
        <begin position="57"/>
        <end position="79"/>
    </location>
</feature>
<dbReference type="AlphaFoldDB" id="A0A0T7FM34"/>